<reference evidence="5 6" key="1">
    <citation type="journal article" date="2016" name="Mol. Biol. Evol.">
        <title>Comparative Genomics of Early-Diverging Mushroom-Forming Fungi Provides Insights into the Origins of Lignocellulose Decay Capabilities.</title>
        <authorList>
            <person name="Nagy L.G."/>
            <person name="Riley R."/>
            <person name="Tritt A."/>
            <person name="Adam C."/>
            <person name="Daum C."/>
            <person name="Floudas D."/>
            <person name="Sun H."/>
            <person name="Yadav J.S."/>
            <person name="Pangilinan J."/>
            <person name="Larsson K.H."/>
            <person name="Matsuura K."/>
            <person name="Barry K."/>
            <person name="Labutti K."/>
            <person name="Kuo R."/>
            <person name="Ohm R.A."/>
            <person name="Bhattacharya S.S."/>
            <person name="Shirouzu T."/>
            <person name="Yoshinaga Y."/>
            <person name="Martin F.M."/>
            <person name="Grigoriev I.V."/>
            <person name="Hibbett D.S."/>
        </authorList>
    </citation>
    <scope>NUCLEOTIDE SEQUENCE [LARGE SCALE GENOMIC DNA]</scope>
    <source>
        <strain evidence="5 6">HHB10207 ss-3</strain>
    </source>
</reference>
<evidence type="ECO:0000313" key="6">
    <source>
        <dbReference type="Proteomes" id="UP000076798"/>
    </source>
</evidence>
<gene>
    <name evidence="5" type="ORF">SISSUDRAFT_1065259</name>
</gene>
<dbReference type="EMBL" id="KV428178">
    <property type="protein sequence ID" value="KZT34504.1"/>
    <property type="molecule type" value="Genomic_DNA"/>
</dbReference>
<comment type="similarity">
    <text evidence="1 4">Belongs to the short-chain dehydrogenases/reductases (SDR) family.</text>
</comment>
<dbReference type="PRINTS" id="PR00080">
    <property type="entry name" value="SDRFAMILY"/>
</dbReference>
<evidence type="ECO:0000256" key="1">
    <source>
        <dbReference type="ARBA" id="ARBA00006484"/>
    </source>
</evidence>
<keyword evidence="6" id="KW-1185">Reference proteome</keyword>
<dbReference type="InterPro" id="IPR002347">
    <property type="entry name" value="SDR_fam"/>
</dbReference>
<evidence type="ECO:0000256" key="3">
    <source>
        <dbReference type="ARBA" id="ARBA00023002"/>
    </source>
</evidence>
<proteinExistence type="inferred from homology"/>
<keyword evidence="2" id="KW-0521">NADP</keyword>
<dbReference type="SUPFAM" id="SSF51735">
    <property type="entry name" value="NAD(P)-binding Rossmann-fold domains"/>
    <property type="match status" value="1"/>
</dbReference>
<dbReference type="Proteomes" id="UP000076798">
    <property type="component" value="Unassembled WGS sequence"/>
</dbReference>
<evidence type="ECO:0000256" key="2">
    <source>
        <dbReference type="ARBA" id="ARBA00022857"/>
    </source>
</evidence>
<dbReference type="OrthoDB" id="191139at2759"/>
<accession>A0A165ZPF3</accession>
<organism evidence="5 6">
    <name type="scientific">Sistotremastrum suecicum HHB10207 ss-3</name>
    <dbReference type="NCBI Taxonomy" id="1314776"/>
    <lineage>
        <taxon>Eukaryota</taxon>
        <taxon>Fungi</taxon>
        <taxon>Dikarya</taxon>
        <taxon>Basidiomycota</taxon>
        <taxon>Agaricomycotina</taxon>
        <taxon>Agaricomycetes</taxon>
        <taxon>Sistotremastrales</taxon>
        <taxon>Sistotremastraceae</taxon>
        <taxon>Sistotremastrum</taxon>
    </lineage>
</organism>
<evidence type="ECO:0000256" key="4">
    <source>
        <dbReference type="RuleBase" id="RU000363"/>
    </source>
</evidence>
<dbReference type="InterPro" id="IPR036291">
    <property type="entry name" value="NAD(P)-bd_dom_sf"/>
</dbReference>
<dbReference type="AlphaFoldDB" id="A0A165ZPF3"/>
<dbReference type="Pfam" id="PF00106">
    <property type="entry name" value="adh_short"/>
    <property type="match status" value="1"/>
</dbReference>
<dbReference type="GO" id="GO:0016491">
    <property type="term" value="F:oxidoreductase activity"/>
    <property type="evidence" value="ECO:0007669"/>
    <property type="project" value="UniProtKB-KW"/>
</dbReference>
<protein>
    <submittedName>
        <fullName evidence="5">NAD(P)-binding protein</fullName>
    </submittedName>
</protein>
<dbReference type="PANTHER" id="PTHR24320:SF282">
    <property type="entry name" value="WW DOMAIN-CONTAINING OXIDOREDUCTASE"/>
    <property type="match status" value="1"/>
</dbReference>
<name>A0A165ZPF3_9AGAM</name>
<sequence>MYSTNPLRLARLQLTSRILQHAVSDRHAFSTKPSLDIVELNGKVVIVTGGNSGIGYETIKILSKCGAKVYMGARNEGRAAAAITRLESEGVESGKVSWLRLDLADPRLAKKAADEFKTKERRLDVLINNAAIVSAPFALTSDGLSDMMVTNYLSPYVFTKNLLPLLKDTASLPDSDVRIVNVASRAHSFIKAEGSERPRFDTVEAFSKRFDGLMAGPKRYAWSKLAQILYTRRLQNELQAASIPITCISVHPGDIKTASTLKGTESKRWYIRIFTRLIVALFCQPAEYGGITPAFAAASKEIAENRDKFGGAYLIPYGKISSGSEYARDDKLADELWTTTEQILMDLKL</sequence>
<dbReference type="STRING" id="1314776.A0A165ZPF3"/>
<dbReference type="PANTHER" id="PTHR24320">
    <property type="entry name" value="RETINOL DEHYDROGENASE"/>
    <property type="match status" value="1"/>
</dbReference>
<keyword evidence="3" id="KW-0560">Oxidoreductase</keyword>
<dbReference type="Gene3D" id="3.40.50.720">
    <property type="entry name" value="NAD(P)-binding Rossmann-like Domain"/>
    <property type="match status" value="1"/>
</dbReference>
<dbReference type="PRINTS" id="PR00081">
    <property type="entry name" value="GDHRDH"/>
</dbReference>
<evidence type="ECO:0000313" key="5">
    <source>
        <dbReference type="EMBL" id="KZT34504.1"/>
    </source>
</evidence>